<gene>
    <name evidence="2" type="ORF">KOF26_14715</name>
</gene>
<feature type="transmembrane region" description="Helical" evidence="1">
    <location>
        <begin position="12"/>
        <end position="30"/>
    </location>
</feature>
<reference evidence="2 3" key="1">
    <citation type="submission" date="2021-06" db="EMBL/GenBank/DDBJ databases">
        <title>Sphingomonas sp. XMGL2, whole genome shotgun sequencing project.</title>
        <authorList>
            <person name="Zhao G."/>
            <person name="Shen L."/>
        </authorList>
    </citation>
    <scope>NUCLEOTIDE SEQUENCE [LARGE SCALE GENOMIC DNA]</scope>
    <source>
        <strain evidence="2 3">XMGL2</strain>
    </source>
</reference>
<dbReference type="Proteomes" id="UP000776276">
    <property type="component" value="Unassembled WGS sequence"/>
</dbReference>
<accession>A0ABS6BLC9</accession>
<evidence type="ECO:0000256" key="1">
    <source>
        <dbReference type="SAM" id="Phobius"/>
    </source>
</evidence>
<name>A0ABS6BLC9_9SPHN</name>
<keyword evidence="3" id="KW-1185">Reference proteome</keyword>
<sequence>MHLHLPGWTRPWLFGLGIVLLVLTPVVGILPGPGGVFLFAGGMALVLKNSSMAKRLYVRFKARWPRLGGWGDWALRRESHRRRVARRRARGED</sequence>
<evidence type="ECO:0008006" key="4">
    <source>
        <dbReference type="Google" id="ProtNLM"/>
    </source>
</evidence>
<keyword evidence="1" id="KW-1133">Transmembrane helix</keyword>
<keyword evidence="1" id="KW-0812">Transmembrane</keyword>
<keyword evidence="1" id="KW-0472">Membrane</keyword>
<organism evidence="2 3">
    <name type="scientific">Sphingomonas quercus</name>
    <dbReference type="NCBI Taxonomy" id="2842451"/>
    <lineage>
        <taxon>Bacteria</taxon>
        <taxon>Pseudomonadati</taxon>
        <taxon>Pseudomonadota</taxon>
        <taxon>Alphaproteobacteria</taxon>
        <taxon>Sphingomonadales</taxon>
        <taxon>Sphingomonadaceae</taxon>
        <taxon>Sphingomonas</taxon>
    </lineage>
</organism>
<comment type="caution">
    <text evidence="2">The sequence shown here is derived from an EMBL/GenBank/DDBJ whole genome shotgun (WGS) entry which is preliminary data.</text>
</comment>
<evidence type="ECO:0000313" key="2">
    <source>
        <dbReference type="EMBL" id="MBU3079111.1"/>
    </source>
</evidence>
<evidence type="ECO:0000313" key="3">
    <source>
        <dbReference type="Proteomes" id="UP000776276"/>
    </source>
</evidence>
<protein>
    <recommendedName>
        <fullName evidence="4">Transmembrane protein (PGPGW)</fullName>
    </recommendedName>
</protein>
<proteinExistence type="predicted"/>
<dbReference type="EMBL" id="JAHKRT010000008">
    <property type="protein sequence ID" value="MBU3079111.1"/>
    <property type="molecule type" value="Genomic_DNA"/>
</dbReference>